<evidence type="ECO:0000256" key="2">
    <source>
        <dbReference type="SAM" id="Phobius"/>
    </source>
</evidence>
<dbReference type="EMBL" id="KZ987750">
    <property type="protein sequence ID" value="RKP15192.1"/>
    <property type="molecule type" value="Genomic_DNA"/>
</dbReference>
<evidence type="ECO:0000256" key="3">
    <source>
        <dbReference type="SAM" id="SignalP"/>
    </source>
</evidence>
<feature type="transmembrane region" description="Helical" evidence="2">
    <location>
        <begin position="199"/>
        <end position="222"/>
    </location>
</feature>
<sequence>MQRPSFLPLLLLAFLVSLHSTSEASGLVRRAAGCLNDIYCSPRANETWLQDGTSHQATWNTERPAFVAAGRLVIYLTEFDNPTSHVDLFNVNNNIGYVSITPKDLYFGGPNSNTNWKSKAFRLYIGIEGESGFAGPYGPRRKERRVIQLIIPSYSVEAGINGSLPVLATAVVTTEVGEATGTPKDDPKEKDDSGGLSTAAAVIIGVAAFLVLAATLALLLVWRARRKRNGAAMGKPGGTDHSKATLIGGASGKMIDGDEKGREGVSGEEDRMGNLARNSGSSTMSPSPPPTGGEASSTGGAGHLSQNDAMLIAATYRQLMRKPSWKVEDDEDWVGSGPPGSTTESTEPVNGDEEERRRREVSERLMREELAQDGHGLQEVRAGNVVHVPDSSK</sequence>
<feature type="compositionally biased region" description="Polar residues" evidence="1">
    <location>
        <begin position="339"/>
        <end position="348"/>
    </location>
</feature>
<feature type="compositionally biased region" description="Basic and acidic residues" evidence="1">
    <location>
        <begin position="255"/>
        <end position="272"/>
    </location>
</feature>
<keyword evidence="3" id="KW-0732">Signal</keyword>
<accession>A0A4P9Y8R8</accession>
<evidence type="ECO:0000313" key="5">
    <source>
        <dbReference type="Proteomes" id="UP000267251"/>
    </source>
</evidence>
<keyword evidence="2" id="KW-0472">Membrane</keyword>
<keyword evidence="2" id="KW-0812">Transmembrane</keyword>
<proteinExistence type="predicted"/>
<feature type="region of interest" description="Disordered" evidence="1">
    <location>
        <begin position="230"/>
        <end position="304"/>
    </location>
</feature>
<keyword evidence="5" id="KW-1185">Reference proteome</keyword>
<feature type="region of interest" description="Disordered" evidence="1">
    <location>
        <begin position="326"/>
        <end position="361"/>
    </location>
</feature>
<feature type="chain" id="PRO_5020696259" evidence="3">
    <location>
        <begin position="25"/>
        <end position="393"/>
    </location>
</feature>
<gene>
    <name evidence="4" type="ORF">BJ684DRAFT_14535</name>
</gene>
<organism evidence="4 5">
    <name type="scientific">Piptocephalis cylindrospora</name>
    <dbReference type="NCBI Taxonomy" id="1907219"/>
    <lineage>
        <taxon>Eukaryota</taxon>
        <taxon>Fungi</taxon>
        <taxon>Fungi incertae sedis</taxon>
        <taxon>Zoopagomycota</taxon>
        <taxon>Zoopagomycotina</taxon>
        <taxon>Zoopagomycetes</taxon>
        <taxon>Zoopagales</taxon>
        <taxon>Piptocephalidaceae</taxon>
        <taxon>Piptocephalis</taxon>
    </lineage>
</organism>
<evidence type="ECO:0000256" key="1">
    <source>
        <dbReference type="SAM" id="MobiDB-lite"/>
    </source>
</evidence>
<dbReference type="AlphaFoldDB" id="A0A4P9Y8R8"/>
<evidence type="ECO:0000313" key="4">
    <source>
        <dbReference type="EMBL" id="RKP15192.1"/>
    </source>
</evidence>
<keyword evidence="2" id="KW-1133">Transmembrane helix</keyword>
<dbReference type="Proteomes" id="UP000267251">
    <property type="component" value="Unassembled WGS sequence"/>
</dbReference>
<feature type="signal peptide" evidence="3">
    <location>
        <begin position="1"/>
        <end position="24"/>
    </location>
</feature>
<protein>
    <submittedName>
        <fullName evidence="4">Uncharacterized protein</fullName>
    </submittedName>
</protein>
<dbReference type="OrthoDB" id="5594955at2759"/>
<reference evidence="5" key="1">
    <citation type="journal article" date="2018" name="Nat. Microbiol.">
        <title>Leveraging single-cell genomics to expand the fungal tree of life.</title>
        <authorList>
            <person name="Ahrendt S.R."/>
            <person name="Quandt C.A."/>
            <person name="Ciobanu D."/>
            <person name="Clum A."/>
            <person name="Salamov A."/>
            <person name="Andreopoulos B."/>
            <person name="Cheng J.F."/>
            <person name="Woyke T."/>
            <person name="Pelin A."/>
            <person name="Henrissat B."/>
            <person name="Reynolds N.K."/>
            <person name="Benny G.L."/>
            <person name="Smith M.E."/>
            <person name="James T.Y."/>
            <person name="Grigoriev I.V."/>
        </authorList>
    </citation>
    <scope>NUCLEOTIDE SEQUENCE [LARGE SCALE GENOMIC DNA]</scope>
</reference>
<name>A0A4P9Y8R8_9FUNG</name>